<organism evidence="2 3">
    <name type="scientific">Sphaerobolus stellatus (strain SS14)</name>
    <dbReference type="NCBI Taxonomy" id="990650"/>
    <lineage>
        <taxon>Eukaryota</taxon>
        <taxon>Fungi</taxon>
        <taxon>Dikarya</taxon>
        <taxon>Basidiomycota</taxon>
        <taxon>Agaricomycotina</taxon>
        <taxon>Agaricomycetes</taxon>
        <taxon>Phallomycetidae</taxon>
        <taxon>Geastrales</taxon>
        <taxon>Sphaerobolaceae</taxon>
        <taxon>Sphaerobolus</taxon>
    </lineage>
</organism>
<dbReference type="Proteomes" id="UP000054279">
    <property type="component" value="Unassembled WGS sequence"/>
</dbReference>
<dbReference type="SUPFAM" id="SSF49777">
    <property type="entry name" value="PEBP-like"/>
    <property type="match status" value="1"/>
</dbReference>
<dbReference type="Pfam" id="PF01161">
    <property type="entry name" value="PBP"/>
    <property type="match status" value="1"/>
</dbReference>
<reference evidence="2 3" key="1">
    <citation type="submission" date="2014-06" db="EMBL/GenBank/DDBJ databases">
        <title>Evolutionary Origins and Diversification of the Mycorrhizal Mutualists.</title>
        <authorList>
            <consortium name="DOE Joint Genome Institute"/>
            <consortium name="Mycorrhizal Genomics Consortium"/>
            <person name="Kohler A."/>
            <person name="Kuo A."/>
            <person name="Nagy L.G."/>
            <person name="Floudas D."/>
            <person name="Copeland A."/>
            <person name="Barry K.W."/>
            <person name="Cichocki N."/>
            <person name="Veneault-Fourrey C."/>
            <person name="LaButti K."/>
            <person name="Lindquist E.A."/>
            <person name="Lipzen A."/>
            <person name="Lundell T."/>
            <person name="Morin E."/>
            <person name="Murat C."/>
            <person name="Riley R."/>
            <person name="Ohm R."/>
            <person name="Sun H."/>
            <person name="Tunlid A."/>
            <person name="Henrissat B."/>
            <person name="Grigoriev I.V."/>
            <person name="Hibbett D.S."/>
            <person name="Martin F."/>
        </authorList>
    </citation>
    <scope>NUCLEOTIDE SEQUENCE [LARGE SCALE GENOMIC DNA]</scope>
    <source>
        <strain evidence="2 3">SS14</strain>
    </source>
</reference>
<evidence type="ECO:0000313" key="2">
    <source>
        <dbReference type="EMBL" id="KIJ37731.1"/>
    </source>
</evidence>
<keyword evidence="3" id="KW-1185">Reference proteome</keyword>
<dbReference type="PANTHER" id="PTHR11362">
    <property type="entry name" value="PHOSPHATIDYLETHANOLAMINE-BINDING PROTEIN"/>
    <property type="match status" value="1"/>
</dbReference>
<dbReference type="AlphaFoldDB" id="A0A0C9VJW0"/>
<dbReference type="EMBL" id="KN837167">
    <property type="protein sequence ID" value="KIJ37731.1"/>
    <property type="molecule type" value="Genomic_DNA"/>
</dbReference>
<sequence length="217" mass="22945">MLYLQNILFSVLATATLSLAQGPNSTSSSTSNSTSPSLKLEIEAIKAHFSNAGLSPQLLATFQPEALLSVFYEDVGQIQPGQNLTSDQVKPIPTLTLTPSNSSVSLSGSYTVMMVDAGIVGTDETKGQTGHWIANGCTVSNNTITLEHSLNITDYQGPFPAEGSGAHRYAILVYVQPDSFNPPSDFSTTGQSVGPIDLNLYLNSSGIGPLFANRRTT</sequence>
<dbReference type="HOGENOM" id="CLU_094644_1_0_1"/>
<dbReference type="Gene3D" id="3.90.280.10">
    <property type="entry name" value="PEBP-like"/>
    <property type="match status" value="1"/>
</dbReference>
<gene>
    <name evidence="2" type="ORF">M422DRAFT_259833</name>
</gene>
<evidence type="ECO:0000256" key="1">
    <source>
        <dbReference type="SAM" id="SignalP"/>
    </source>
</evidence>
<dbReference type="PANTHER" id="PTHR11362:SF140">
    <property type="entry name" value="PEBP-LIKE PROTEIN"/>
    <property type="match status" value="1"/>
</dbReference>
<dbReference type="CDD" id="cd00866">
    <property type="entry name" value="PEBP_euk"/>
    <property type="match status" value="1"/>
</dbReference>
<accession>A0A0C9VJW0</accession>
<dbReference type="InterPro" id="IPR036610">
    <property type="entry name" value="PEBP-like_sf"/>
</dbReference>
<name>A0A0C9VJW0_SPHS4</name>
<proteinExistence type="predicted"/>
<dbReference type="InterPro" id="IPR035810">
    <property type="entry name" value="PEBP_euk"/>
</dbReference>
<protein>
    <recommendedName>
        <fullName evidence="4">Phosphatidylethanolamine-binding protein</fullName>
    </recommendedName>
</protein>
<feature type="chain" id="PRO_5002204717" description="Phosphatidylethanolamine-binding protein" evidence="1">
    <location>
        <begin position="21"/>
        <end position="217"/>
    </location>
</feature>
<evidence type="ECO:0000313" key="3">
    <source>
        <dbReference type="Proteomes" id="UP000054279"/>
    </source>
</evidence>
<feature type="signal peptide" evidence="1">
    <location>
        <begin position="1"/>
        <end position="20"/>
    </location>
</feature>
<keyword evidence="1" id="KW-0732">Signal</keyword>
<evidence type="ECO:0008006" key="4">
    <source>
        <dbReference type="Google" id="ProtNLM"/>
    </source>
</evidence>
<dbReference type="InterPro" id="IPR008914">
    <property type="entry name" value="PEBP"/>
</dbReference>
<dbReference type="OrthoDB" id="2506647at2759"/>